<comment type="function">
    <text evidence="9">CRISPR (clustered regularly interspaced short palindromic repeat), is an adaptive immune system that provides protection against mobile genetic elements (viruses, transposable elements and conjugative plasmids). CRISPR clusters contain sequences complementary to antecedent mobile elements and target invading nucleic acids. CRISPR clusters are transcribed and processed into CRISPR RNA (crRNA). Functions as a ssRNA-specific endoribonuclease. Involved in the integration of spacer DNA into the CRISPR cassette.</text>
</comment>
<evidence type="ECO:0000256" key="9">
    <source>
        <dbReference type="HAMAP-Rule" id="MF_01471"/>
    </source>
</evidence>
<comment type="cofactor">
    <cofactor evidence="1 9">
        <name>Mg(2+)</name>
        <dbReference type="ChEBI" id="CHEBI:18420"/>
    </cofactor>
</comment>
<comment type="similarity">
    <text evidence="2 9">Belongs to the CRISPR-associated endoribonuclease Cas2 protein family.</text>
</comment>
<gene>
    <name evidence="9 10" type="primary">cas2</name>
    <name evidence="10" type="ORF">R9B83_00050</name>
</gene>
<keyword evidence="8 9" id="KW-0051">Antiviral defense</keyword>
<dbReference type="GO" id="GO:0004519">
    <property type="term" value="F:endonuclease activity"/>
    <property type="evidence" value="ECO:0007669"/>
    <property type="project" value="UniProtKB-KW"/>
</dbReference>
<protein>
    <recommendedName>
        <fullName evidence="9">CRISPR-associated endoribonuclease Cas2</fullName>
        <ecNumber evidence="9">3.1.-.-</ecNumber>
    </recommendedName>
</protein>
<evidence type="ECO:0000313" key="11">
    <source>
        <dbReference type="Proteomes" id="UP001303601"/>
    </source>
</evidence>
<dbReference type="InterPro" id="IPR021127">
    <property type="entry name" value="CRISPR_associated_Cas2"/>
</dbReference>
<evidence type="ECO:0000256" key="3">
    <source>
        <dbReference type="ARBA" id="ARBA00022722"/>
    </source>
</evidence>
<evidence type="ECO:0000256" key="5">
    <source>
        <dbReference type="ARBA" id="ARBA00022759"/>
    </source>
</evidence>
<dbReference type="HAMAP" id="MF_01471">
    <property type="entry name" value="Cas2"/>
    <property type="match status" value="1"/>
</dbReference>
<evidence type="ECO:0000313" key="10">
    <source>
        <dbReference type="EMBL" id="WPB53958.1"/>
    </source>
</evidence>
<reference evidence="10" key="1">
    <citation type="submission" date="2023-11" db="EMBL/GenBank/DDBJ databases">
        <title>Completed genome sequence of Mycoplasma equirhinis type strain M432/72.</title>
        <authorList>
            <person name="Spergser J."/>
        </authorList>
    </citation>
    <scope>NUCLEOTIDE SEQUENCE [LARGE SCALE GENOMIC DNA]</scope>
    <source>
        <strain evidence="10">M432/72</strain>
    </source>
</reference>
<evidence type="ECO:0000256" key="4">
    <source>
        <dbReference type="ARBA" id="ARBA00022723"/>
    </source>
</evidence>
<keyword evidence="3 9" id="KW-0540">Nuclease</keyword>
<name>A0ABZ0PAA0_9BACT</name>
<proteinExistence type="inferred from homology"/>
<dbReference type="Gene3D" id="3.30.70.240">
    <property type="match status" value="1"/>
</dbReference>
<comment type="subunit">
    <text evidence="9">Homodimer, forms a heterotetramer with a Cas1 homodimer.</text>
</comment>
<evidence type="ECO:0000256" key="1">
    <source>
        <dbReference type="ARBA" id="ARBA00001946"/>
    </source>
</evidence>
<keyword evidence="4 9" id="KW-0479">Metal-binding</keyword>
<dbReference type="SUPFAM" id="SSF143430">
    <property type="entry name" value="TTP0101/SSO1404-like"/>
    <property type="match status" value="1"/>
</dbReference>
<dbReference type="EC" id="3.1.-.-" evidence="9"/>
<keyword evidence="5 9" id="KW-0255">Endonuclease</keyword>
<dbReference type="NCBIfam" id="TIGR01573">
    <property type="entry name" value="cas2"/>
    <property type="match status" value="1"/>
</dbReference>
<feature type="binding site" evidence="9">
    <location>
        <position position="8"/>
    </location>
    <ligand>
        <name>Mg(2+)</name>
        <dbReference type="ChEBI" id="CHEBI:18420"/>
        <note>catalytic</note>
    </ligand>
</feature>
<dbReference type="Pfam" id="PF09827">
    <property type="entry name" value="CRISPR_Cas2"/>
    <property type="match status" value="1"/>
</dbReference>
<evidence type="ECO:0000256" key="8">
    <source>
        <dbReference type="ARBA" id="ARBA00023118"/>
    </source>
</evidence>
<accession>A0ABZ0PAA0</accession>
<sequence>MRLIVMYDINMSNEDNIKKYNKFLNFLNKSGYFRIQYSVYCKCINAHTMYKSEKIKLLQHVPVDSNVRVMLITENQYQDIELLSGKISEDEYLQNQGRFIRL</sequence>
<dbReference type="GeneID" id="94493255"/>
<evidence type="ECO:0000256" key="2">
    <source>
        <dbReference type="ARBA" id="ARBA00009959"/>
    </source>
</evidence>
<keyword evidence="6 9" id="KW-0378">Hydrolase</keyword>
<organism evidence="10 11">
    <name type="scientific">Metamycoplasma equirhinis</name>
    <dbReference type="NCBI Taxonomy" id="92402"/>
    <lineage>
        <taxon>Bacteria</taxon>
        <taxon>Bacillati</taxon>
        <taxon>Mycoplasmatota</taxon>
        <taxon>Mycoplasmoidales</taxon>
        <taxon>Metamycoplasmataceae</taxon>
        <taxon>Metamycoplasma</taxon>
    </lineage>
</organism>
<dbReference type="RefSeq" id="WP_306769753.1">
    <property type="nucleotide sequence ID" value="NZ_CP137845.1"/>
</dbReference>
<evidence type="ECO:0000256" key="6">
    <source>
        <dbReference type="ARBA" id="ARBA00022801"/>
    </source>
</evidence>
<dbReference type="Proteomes" id="UP001303601">
    <property type="component" value="Chromosome"/>
</dbReference>
<keyword evidence="7 9" id="KW-0460">Magnesium</keyword>
<keyword evidence="11" id="KW-1185">Reference proteome</keyword>
<dbReference type="InterPro" id="IPR019199">
    <property type="entry name" value="Virulence_VapD/CRISPR_Cas2"/>
</dbReference>
<evidence type="ECO:0000256" key="7">
    <source>
        <dbReference type="ARBA" id="ARBA00022842"/>
    </source>
</evidence>
<dbReference type="EMBL" id="CP137845">
    <property type="protein sequence ID" value="WPB53958.1"/>
    <property type="molecule type" value="Genomic_DNA"/>
</dbReference>